<sequence length="269" mass="29461">MIEVRDVFAGYTAEVDILRGMTLHAEQKEIVTLLGPNGCGKSTLLKTIAGYLLPRKGQVLLQGQDVSRVPVHEKIRRCRLGFVPQTDNVFASLSIRENLHVGGHYQRPQDNQLRIDELCAAYPILAKKFNAPAASMSGGERQILALARALMPRPSLLLLDEPSAGLSPKVLLEVFEAIQQVRDQEGVTILMVEQNAMEALRISDRAYVLSMGSVALTGNARELMHDPQVSELYLGSGSPETLPTFASSRSWGRECRACLAAQGLLRGPF</sequence>
<dbReference type="PROSITE" id="PS50893">
    <property type="entry name" value="ABC_TRANSPORTER_2"/>
    <property type="match status" value="1"/>
</dbReference>
<dbReference type="SUPFAM" id="SSF52540">
    <property type="entry name" value="P-loop containing nucleoside triphosphate hydrolases"/>
    <property type="match status" value="1"/>
</dbReference>
<dbReference type="PANTHER" id="PTHR43820:SF4">
    <property type="entry name" value="HIGH-AFFINITY BRANCHED-CHAIN AMINO ACID TRANSPORT ATP-BINDING PROTEIN LIVF"/>
    <property type="match status" value="1"/>
</dbReference>
<dbReference type="InterPro" id="IPR027417">
    <property type="entry name" value="P-loop_NTPase"/>
</dbReference>
<comment type="similarity">
    <text evidence="1">Belongs to the ABC transporter superfamily.</text>
</comment>
<dbReference type="CDD" id="cd03224">
    <property type="entry name" value="ABC_TM1139_LivF_branched"/>
    <property type="match status" value="1"/>
</dbReference>
<dbReference type="RefSeq" id="WP_009394383.1">
    <property type="nucleotide sequence ID" value="NZ_AMWJ02000002.1"/>
</dbReference>
<dbReference type="Pfam" id="PF00005">
    <property type="entry name" value="ABC_tran"/>
    <property type="match status" value="1"/>
</dbReference>
<name>L1M7B7_9PSED</name>
<organism evidence="6 7">
    <name type="scientific">Pseudomonas bharatica CSV86</name>
    <dbReference type="NCBI Taxonomy" id="1005395"/>
    <lineage>
        <taxon>Bacteria</taxon>
        <taxon>Pseudomonadati</taxon>
        <taxon>Pseudomonadota</taxon>
        <taxon>Gammaproteobacteria</taxon>
        <taxon>Pseudomonadales</taxon>
        <taxon>Pseudomonadaceae</taxon>
        <taxon>Pseudomonas</taxon>
        <taxon>Pseudomonas bharatica</taxon>
    </lineage>
</organism>
<keyword evidence="2" id="KW-0813">Transport</keyword>
<protein>
    <submittedName>
        <fullName evidence="6">ABC transporter ATP-binding protein</fullName>
    </submittedName>
</protein>
<evidence type="ECO:0000313" key="7">
    <source>
        <dbReference type="Proteomes" id="UP000010448"/>
    </source>
</evidence>
<evidence type="ECO:0000256" key="3">
    <source>
        <dbReference type="ARBA" id="ARBA00022741"/>
    </source>
</evidence>
<dbReference type="SMART" id="SM00382">
    <property type="entry name" value="AAA"/>
    <property type="match status" value="1"/>
</dbReference>
<evidence type="ECO:0000313" key="6">
    <source>
        <dbReference type="EMBL" id="NNJ17820.1"/>
    </source>
</evidence>
<dbReference type="GO" id="GO:0005524">
    <property type="term" value="F:ATP binding"/>
    <property type="evidence" value="ECO:0007669"/>
    <property type="project" value="UniProtKB-KW"/>
</dbReference>
<dbReference type="PANTHER" id="PTHR43820">
    <property type="entry name" value="HIGH-AFFINITY BRANCHED-CHAIN AMINO ACID TRANSPORT ATP-BINDING PROTEIN LIVF"/>
    <property type="match status" value="1"/>
</dbReference>
<evidence type="ECO:0000256" key="2">
    <source>
        <dbReference type="ARBA" id="ARBA00022448"/>
    </source>
</evidence>
<keyword evidence="5" id="KW-0029">Amino-acid transport</keyword>
<dbReference type="OrthoDB" id="9776369at2"/>
<dbReference type="InterPro" id="IPR003439">
    <property type="entry name" value="ABC_transporter-like_ATP-bd"/>
</dbReference>
<keyword evidence="7" id="KW-1185">Reference proteome</keyword>
<dbReference type="eggNOG" id="COG0410">
    <property type="taxonomic scope" value="Bacteria"/>
</dbReference>
<dbReference type="Proteomes" id="UP000010448">
    <property type="component" value="Unassembled WGS sequence"/>
</dbReference>
<dbReference type="InterPro" id="IPR003593">
    <property type="entry name" value="AAA+_ATPase"/>
</dbReference>
<gene>
    <name evidence="6" type="ORF">CSV86_022880</name>
</gene>
<dbReference type="InterPro" id="IPR052156">
    <property type="entry name" value="BCAA_Transport_ATP-bd_LivF"/>
</dbReference>
<dbReference type="GO" id="GO:0016887">
    <property type="term" value="F:ATP hydrolysis activity"/>
    <property type="evidence" value="ECO:0007669"/>
    <property type="project" value="InterPro"/>
</dbReference>
<keyword evidence="4 6" id="KW-0067">ATP-binding</keyword>
<dbReference type="AlphaFoldDB" id="L1M7B7"/>
<dbReference type="Gene3D" id="3.40.50.300">
    <property type="entry name" value="P-loop containing nucleotide triphosphate hydrolases"/>
    <property type="match status" value="1"/>
</dbReference>
<accession>L1M7B7</accession>
<keyword evidence="3" id="KW-0547">Nucleotide-binding</keyword>
<dbReference type="GO" id="GO:0015658">
    <property type="term" value="F:branched-chain amino acid transmembrane transporter activity"/>
    <property type="evidence" value="ECO:0007669"/>
    <property type="project" value="TreeGrafter"/>
</dbReference>
<reference evidence="6 7" key="1">
    <citation type="journal article" date="2013" name="Genome Announc.">
        <title>Genome Sequence of Naphthalene-Degrading Soil Bacterium Pseudomonas putida CSV86.</title>
        <authorList>
            <person name="Phale P.S."/>
            <person name="Paliwal V."/>
            <person name="Raju S.C."/>
            <person name="Modak A."/>
            <person name="Purohit H.J."/>
        </authorList>
    </citation>
    <scope>NUCLEOTIDE SEQUENCE [LARGE SCALE GENOMIC DNA]</scope>
    <source>
        <strain evidence="6 7">CSV86</strain>
    </source>
</reference>
<dbReference type="GO" id="GO:0015807">
    <property type="term" value="P:L-amino acid transport"/>
    <property type="evidence" value="ECO:0007669"/>
    <property type="project" value="TreeGrafter"/>
</dbReference>
<proteinExistence type="inferred from homology"/>
<comment type="caution">
    <text evidence="6">The sequence shown here is derived from an EMBL/GenBank/DDBJ whole genome shotgun (WGS) entry which is preliminary data.</text>
</comment>
<evidence type="ECO:0000256" key="4">
    <source>
        <dbReference type="ARBA" id="ARBA00022840"/>
    </source>
</evidence>
<evidence type="ECO:0000256" key="1">
    <source>
        <dbReference type="ARBA" id="ARBA00005417"/>
    </source>
</evidence>
<dbReference type="EMBL" id="AMWJ02000002">
    <property type="protein sequence ID" value="NNJ17820.1"/>
    <property type="molecule type" value="Genomic_DNA"/>
</dbReference>
<evidence type="ECO:0000256" key="5">
    <source>
        <dbReference type="ARBA" id="ARBA00022970"/>
    </source>
</evidence>